<comment type="caution">
    <text evidence="11">The sequence shown here is derived from an EMBL/GenBank/DDBJ whole genome shotgun (WGS) entry which is preliminary data.</text>
</comment>
<keyword evidence="2" id="KW-0813">Transport</keyword>
<keyword evidence="4" id="KW-0547">Nucleotide-binding</keyword>
<dbReference type="PROSITE" id="PS00211">
    <property type="entry name" value="ABC_TRANSPORTER_1"/>
    <property type="match status" value="1"/>
</dbReference>
<reference evidence="11 12" key="1">
    <citation type="submission" date="2024-09" db="EMBL/GenBank/DDBJ databases">
        <title>Rethinking Asexuality: The Enigmatic Case of Functional Sexual Genes in Lepraria (Stereocaulaceae).</title>
        <authorList>
            <person name="Doellman M."/>
            <person name="Sun Y."/>
            <person name="Barcenas-Pena A."/>
            <person name="Lumbsch H.T."/>
            <person name="Grewe F."/>
        </authorList>
    </citation>
    <scope>NUCLEOTIDE SEQUENCE [LARGE SCALE GENOMIC DNA]</scope>
    <source>
        <strain evidence="11 12">Grewe 0041</strain>
    </source>
</reference>
<evidence type="ECO:0000256" key="3">
    <source>
        <dbReference type="ARBA" id="ARBA00022692"/>
    </source>
</evidence>
<dbReference type="InterPro" id="IPR050173">
    <property type="entry name" value="ABC_transporter_C-like"/>
</dbReference>
<protein>
    <recommendedName>
        <fullName evidence="13">P-loop containing nucleoside triphosphate hydrolase protein</fullName>
    </recommendedName>
</protein>
<dbReference type="PROSITE" id="PS50929">
    <property type="entry name" value="ABC_TM1F"/>
    <property type="match status" value="1"/>
</dbReference>
<proteinExistence type="predicted"/>
<keyword evidence="12" id="KW-1185">Reference proteome</keyword>
<feature type="transmembrane region" description="Helical" evidence="8">
    <location>
        <begin position="48"/>
        <end position="65"/>
    </location>
</feature>
<dbReference type="InterPro" id="IPR044726">
    <property type="entry name" value="ABCC_6TM_D2"/>
</dbReference>
<evidence type="ECO:0000313" key="11">
    <source>
        <dbReference type="EMBL" id="KAL2059239.1"/>
    </source>
</evidence>
<dbReference type="InterPro" id="IPR036640">
    <property type="entry name" value="ABC1_TM_sf"/>
</dbReference>
<dbReference type="PANTHER" id="PTHR24223:SF399">
    <property type="entry name" value="ABC TRANSPORTER ATNG"/>
    <property type="match status" value="1"/>
</dbReference>
<dbReference type="PROSITE" id="PS50893">
    <property type="entry name" value="ABC_TRANSPORTER_2"/>
    <property type="match status" value="1"/>
</dbReference>
<dbReference type="InterPro" id="IPR011527">
    <property type="entry name" value="ABC1_TM_dom"/>
</dbReference>
<dbReference type="Pfam" id="PF00664">
    <property type="entry name" value="ABC_membrane"/>
    <property type="match status" value="1"/>
</dbReference>
<keyword evidence="7 8" id="KW-0472">Membrane</keyword>
<feature type="domain" description="ABC transmembrane type-1" evidence="10">
    <location>
        <begin position="1"/>
        <end position="192"/>
    </location>
</feature>
<organism evidence="11 12">
    <name type="scientific">Lepraria finkii</name>
    <dbReference type="NCBI Taxonomy" id="1340010"/>
    <lineage>
        <taxon>Eukaryota</taxon>
        <taxon>Fungi</taxon>
        <taxon>Dikarya</taxon>
        <taxon>Ascomycota</taxon>
        <taxon>Pezizomycotina</taxon>
        <taxon>Lecanoromycetes</taxon>
        <taxon>OSLEUM clade</taxon>
        <taxon>Lecanoromycetidae</taxon>
        <taxon>Lecanorales</taxon>
        <taxon>Lecanorineae</taxon>
        <taxon>Stereocaulaceae</taxon>
        <taxon>Lepraria</taxon>
    </lineage>
</organism>
<dbReference type="CDD" id="cd18580">
    <property type="entry name" value="ABC_6TM_ABCC_D2"/>
    <property type="match status" value="1"/>
</dbReference>
<dbReference type="PANTHER" id="PTHR24223">
    <property type="entry name" value="ATP-BINDING CASSETTE SUB-FAMILY C"/>
    <property type="match status" value="1"/>
</dbReference>
<evidence type="ECO:0000256" key="2">
    <source>
        <dbReference type="ARBA" id="ARBA00022448"/>
    </source>
</evidence>
<dbReference type="SUPFAM" id="SSF90123">
    <property type="entry name" value="ABC transporter transmembrane region"/>
    <property type="match status" value="1"/>
</dbReference>
<sequence>MAFSTTTDTGTTTNRFSQDLELIDMELPTATGSHLPEYAIPSADNHRFTDHFIVLSVLIAQLLVIASSAKYVSIALPLCIAAVWMIQKFYLSTSLRLRILDIEARSQLFTSFLELLNGVTTIRAFGWERQQLLRARAAIAVSQRPFYLLYSIERWPNLVLDLVIGAVAILLVTIAVEFQGSYDTGLIGLALMPQLLTGPKLDGICLCIHAGQKVGICGRSGSGKSTLISALLRLLDLGSGSISIDGIDISYLPRQETRSRLIALRQDSYLLAGTVRYNLDPLHACSDQDIEDALTKVELHHLVEGDGGLDAMLTEEMLSHGQSQLLCLVRAMLRKGCILVLDEATASVDVKTDSLMQRFIRTEFRGYTVIAVAHRLEPLMDFDSIAMMDRGSIIESRPPKALLRKGSAFKELHQTQTGREDHGGIPSWVGWTMSRCYPDIHWIQQIAGEASIAFRAHGFVL</sequence>
<evidence type="ECO:0000256" key="7">
    <source>
        <dbReference type="ARBA" id="ARBA00023136"/>
    </source>
</evidence>
<dbReference type="SUPFAM" id="SSF52540">
    <property type="entry name" value="P-loop containing nucleoside triphosphate hydrolases"/>
    <property type="match status" value="1"/>
</dbReference>
<evidence type="ECO:0000256" key="6">
    <source>
        <dbReference type="ARBA" id="ARBA00022989"/>
    </source>
</evidence>
<feature type="domain" description="ABC transporter" evidence="9">
    <location>
        <begin position="176"/>
        <end position="415"/>
    </location>
</feature>
<dbReference type="EMBL" id="JBHFEH010000001">
    <property type="protein sequence ID" value="KAL2059239.1"/>
    <property type="molecule type" value="Genomic_DNA"/>
</dbReference>
<dbReference type="InterPro" id="IPR003439">
    <property type="entry name" value="ABC_transporter-like_ATP-bd"/>
</dbReference>
<comment type="subcellular location">
    <subcellularLocation>
        <location evidence="1">Membrane</location>
        <topology evidence="1">Multi-pass membrane protein</topology>
    </subcellularLocation>
</comment>
<keyword evidence="5" id="KW-0067">ATP-binding</keyword>
<dbReference type="InterPro" id="IPR017871">
    <property type="entry name" value="ABC_transporter-like_CS"/>
</dbReference>
<dbReference type="SMART" id="SM00382">
    <property type="entry name" value="AAA"/>
    <property type="match status" value="1"/>
</dbReference>
<evidence type="ECO:0008006" key="13">
    <source>
        <dbReference type="Google" id="ProtNLM"/>
    </source>
</evidence>
<evidence type="ECO:0000313" key="12">
    <source>
        <dbReference type="Proteomes" id="UP001590951"/>
    </source>
</evidence>
<dbReference type="Gene3D" id="3.40.50.300">
    <property type="entry name" value="P-loop containing nucleotide triphosphate hydrolases"/>
    <property type="match status" value="1"/>
</dbReference>
<dbReference type="CDD" id="cd03244">
    <property type="entry name" value="ABCC_MRP_domain2"/>
    <property type="match status" value="1"/>
</dbReference>
<dbReference type="InterPro" id="IPR003593">
    <property type="entry name" value="AAA+_ATPase"/>
</dbReference>
<evidence type="ECO:0000259" key="9">
    <source>
        <dbReference type="PROSITE" id="PS50893"/>
    </source>
</evidence>
<gene>
    <name evidence="11" type="ORF">ABVK25_000531</name>
</gene>
<dbReference type="Proteomes" id="UP001590951">
    <property type="component" value="Unassembled WGS sequence"/>
</dbReference>
<evidence type="ECO:0000259" key="10">
    <source>
        <dbReference type="PROSITE" id="PS50929"/>
    </source>
</evidence>
<dbReference type="Pfam" id="PF00005">
    <property type="entry name" value="ABC_tran"/>
    <property type="match status" value="1"/>
</dbReference>
<evidence type="ECO:0000256" key="4">
    <source>
        <dbReference type="ARBA" id="ARBA00022741"/>
    </source>
</evidence>
<evidence type="ECO:0000256" key="8">
    <source>
        <dbReference type="SAM" id="Phobius"/>
    </source>
</evidence>
<keyword evidence="6 8" id="KW-1133">Transmembrane helix</keyword>
<evidence type="ECO:0000256" key="5">
    <source>
        <dbReference type="ARBA" id="ARBA00022840"/>
    </source>
</evidence>
<evidence type="ECO:0000256" key="1">
    <source>
        <dbReference type="ARBA" id="ARBA00004141"/>
    </source>
</evidence>
<keyword evidence="3 8" id="KW-0812">Transmembrane</keyword>
<dbReference type="InterPro" id="IPR027417">
    <property type="entry name" value="P-loop_NTPase"/>
</dbReference>
<accession>A0ABR4BQP9</accession>
<name>A0ABR4BQP9_9LECA</name>
<dbReference type="Gene3D" id="1.20.1560.10">
    <property type="entry name" value="ABC transporter type 1, transmembrane domain"/>
    <property type="match status" value="1"/>
</dbReference>